<sequence>MNINVKKIFVLEGLPGTGKTTIIKYFKKEDDFCAVNEVLPRDPGYDSPPNRDYFTHSDILKTEKIKNSRAQYCLLDRYFISTLAFNWALDKTYKTREYERVFAWYEDGIKRGRLLIPTLTFIIELSGERSFARKRREAAEDSDVPWHNRKFVEYFKEYYNIYFREVSPRERAVKIKGTETSENIINLIKKYSQSKNYATGQLSPRHAKTISAVCR</sequence>
<dbReference type="EMBL" id="MFGB01000014">
    <property type="protein sequence ID" value="OGF26757.1"/>
    <property type="molecule type" value="Genomic_DNA"/>
</dbReference>
<dbReference type="SUPFAM" id="SSF52540">
    <property type="entry name" value="P-loop containing nucleoside triphosphate hydrolases"/>
    <property type="match status" value="1"/>
</dbReference>
<evidence type="ECO:0000313" key="2">
    <source>
        <dbReference type="Proteomes" id="UP000178367"/>
    </source>
</evidence>
<protein>
    <recommendedName>
        <fullName evidence="3">Thymidylate kinase-like domain-containing protein</fullName>
    </recommendedName>
</protein>
<gene>
    <name evidence="1" type="ORF">A2227_06555</name>
</gene>
<proteinExistence type="predicted"/>
<dbReference type="Gene3D" id="3.40.50.300">
    <property type="entry name" value="P-loop containing nucleotide triphosphate hydrolases"/>
    <property type="match status" value="1"/>
</dbReference>
<dbReference type="STRING" id="1797994.A2227_06555"/>
<organism evidence="1 2">
    <name type="scientific">Candidatus Falkowbacteria bacterium RIFOXYA2_FULL_47_19</name>
    <dbReference type="NCBI Taxonomy" id="1797994"/>
    <lineage>
        <taxon>Bacteria</taxon>
        <taxon>Candidatus Falkowiibacteriota</taxon>
    </lineage>
</organism>
<evidence type="ECO:0000313" key="1">
    <source>
        <dbReference type="EMBL" id="OGF26757.1"/>
    </source>
</evidence>
<dbReference type="AlphaFoldDB" id="A0A1F5SJ69"/>
<dbReference type="Proteomes" id="UP000178367">
    <property type="component" value="Unassembled WGS sequence"/>
</dbReference>
<reference evidence="1 2" key="1">
    <citation type="journal article" date="2016" name="Nat. Commun.">
        <title>Thousands of microbial genomes shed light on interconnected biogeochemical processes in an aquifer system.</title>
        <authorList>
            <person name="Anantharaman K."/>
            <person name="Brown C.T."/>
            <person name="Hug L.A."/>
            <person name="Sharon I."/>
            <person name="Castelle C.J."/>
            <person name="Probst A.J."/>
            <person name="Thomas B.C."/>
            <person name="Singh A."/>
            <person name="Wilkins M.J."/>
            <person name="Karaoz U."/>
            <person name="Brodie E.L."/>
            <person name="Williams K.H."/>
            <person name="Hubbard S.S."/>
            <person name="Banfield J.F."/>
        </authorList>
    </citation>
    <scope>NUCLEOTIDE SEQUENCE [LARGE SCALE GENOMIC DNA]</scope>
</reference>
<comment type="caution">
    <text evidence="1">The sequence shown here is derived from an EMBL/GenBank/DDBJ whole genome shotgun (WGS) entry which is preliminary data.</text>
</comment>
<accession>A0A1F5SJ69</accession>
<name>A0A1F5SJ69_9BACT</name>
<dbReference type="InterPro" id="IPR027417">
    <property type="entry name" value="P-loop_NTPase"/>
</dbReference>
<evidence type="ECO:0008006" key="3">
    <source>
        <dbReference type="Google" id="ProtNLM"/>
    </source>
</evidence>